<comment type="caution">
    <text evidence="2">The sequence shown here is derived from an EMBL/GenBank/DDBJ whole genome shotgun (WGS) entry which is preliminary data.</text>
</comment>
<dbReference type="AlphaFoldDB" id="A0AAN6Q2Q3"/>
<dbReference type="Proteomes" id="UP001305647">
    <property type="component" value="Unassembled WGS sequence"/>
</dbReference>
<evidence type="ECO:0000256" key="1">
    <source>
        <dbReference type="SAM" id="MobiDB-lite"/>
    </source>
</evidence>
<reference evidence="2" key="1">
    <citation type="journal article" date="2023" name="Mol. Phylogenet. Evol.">
        <title>Genome-scale phylogeny and comparative genomics of the fungal order Sordariales.</title>
        <authorList>
            <person name="Hensen N."/>
            <person name="Bonometti L."/>
            <person name="Westerberg I."/>
            <person name="Brannstrom I.O."/>
            <person name="Guillou S."/>
            <person name="Cros-Aarteil S."/>
            <person name="Calhoun S."/>
            <person name="Haridas S."/>
            <person name="Kuo A."/>
            <person name="Mondo S."/>
            <person name="Pangilinan J."/>
            <person name="Riley R."/>
            <person name="LaButti K."/>
            <person name="Andreopoulos B."/>
            <person name="Lipzen A."/>
            <person name="Chen C."/>
            <person name="Yan M."/>
            <person name="Daum C."/>
            <person name="Ng V."/>
            <person name="Clum A."/>
            <person name="Steindorff A."/>
            <person name="Ohm R.A."/>
            <person name="Martin F."/>
            <person name="Silar P."/>
            <person name="Natvig D.O."/>
            <person name="Lalanne C."/>
            <person name="Gautier V."/>
            <person name="Ament-Velasquez S.L."/>
            <person name="Kruys A."/>
            <person name="Hutchinson M.I."/>
            <person name="Powell A.J."/>
            <person name="Barry K."/>
            <person name="Miller A.N."/>
            <person name="Grigoriev I.V."/>
            <person name="Debuchy R."/>
            <person name="Gladieux P."/>
            <person name="Hiltunen Thoren M."/>
            <person name="Johannesson H."/>
        </authorList>
    </citation>
    <scope>NUCLEOTIDE SEQUENCE</scope>
    <source>
        <strain evidence="2">CBS 757.83</strain>
    </source>
</reference>
<proteinExistence type="predicted"/>
<organism evidence="2 3">
    <name type="scientific">Parathielavia hyrcaniae</name>
    <dbReference type="NCBI Taxonomy" id="113614"/>
    <lineage>
        <taxon>Eukaryota</taxon>
        <taxon>Fungi</taxon>
        <taxon>Dikarya</taxon>
        <taxon>Ascomycota</taxon>
        <taxon>Pezizomycotina</taxon>
        <taxon>Sordariomycetes</taxon>
        <taxon>Sordariomycetidae</taxon>
        <taxon>Sordariales</taxon>
        <taxon>Chaetomiaceae</taxon>
        <taxon>Parathielavia</taxon>
    </lineage>
</organism>
<evidence type="ECO:0000313" key="3">
    <source>
        <dbReference type="Proteomes" id="UP001305647"/>
    </source>
</evidence>
<name>A0AAN6Q2Q3_9PEZI</name>
<dbReference type="EMBL" id="MU863634">
    <property type="protein sequence ID" value="KAK4101721.1"/>
    <property type="molecule type" value="Genomic_DNA"/>
</dbReference>
<gene>
    <name evidence="2" type="ORF">N658DRAFT_52759</name>
</gene>
<evidence type="ECO:0000313" key="2">
    <source>
        <dbReference type="EMBL" id="KAK4101721.1"/>
    </source>
</evidence>
<reference evidence="2" key="2">
    <citation type="submission" date="2023-05" db="EMBL/GenBank/DDBJ databases">
        <authorList>
            <consortium name="Lawrence Berkeley National Laboratory"/>
            <person name="Steindorff A."/>
            <person name="Hensen N."/>
            <person name="Bonometti L."/>
            <person name="Westerberg I."/>
            <person name="Brannstrom I.O."/>
            <person name="Guillou S."/>
            <person name="Cros-Aarteil S."/>
            <person name="Calhoun S."/>
            <person name="Haridas S."/>
            <person name="Kuo A."/>
            <person name="Mondo S."/>
            <person name="Pangilinan J."/>
            <person name="Riley R."/>
            <person name="Labutti K."/>
            <person name="Andreopoulos B."/>
            <person name="Lipzen A."/>
            <person name="Chen C."/>
            <person name="Yanf M."/>
            <person name="Daum C."/>
            <person name="Ng V."/>
            <person name="Clum A."/>
            <person name="Ohm R."/>
            <person name="Martin F."/>
            <person name="Silar P."/>
            <person name="Natvig D."/>
            <person name="Lalanne C."/>
            <person name="Gautier V."/>
            <person name="Ament-Velasquez S.L."/>
            <person name="Kruys A."/>
            <person name="Hutchinson M.I."/>
            <person name="Powell A.J."/>
            <person name="Barry K."/>
            <person name="Miller A.N."/>
            <person name="Grigoriev I.V."/>
            <person name="Debuchy R."/>
            <person name="Gladieux P."/>
            <person name="Thoren M.H."/>
            <person name="Johannesson H."/>
        </authorList>
    </citation>
    <scope>NUCLEOTIDE SEQUENCE</scope>
    <source>
        <strain evidence="2">CBS 757.83</strain>
    </source>
</reference>
<protein>
    <submittedName>
        <fullName evidence="2">Uncharacterized protein</fullName>
    </submittedName>
</protein>
<sequence length="196" mass="21546">MRVVERTPRCAAAAAAAAAQELPSLPTTRRPVSLRALACHNNDSDGKPWHGLESHQMGSTTSHRNSPMGHEISALRGHACIFFPANKTAENWEPRANGECLVAQECAARRHLPLLPHPPQASELSGRPLVYLGFPGRGRHLLADCQDSSWAGSSLMLRFSTQCIPHRRCLGIGQFIRLLSILDDFRRLPGQYYGHG</sequence>
<feature type="compositionally biased region" description="Polar residues" evidence="1">
    <location>
        <begin position="56"/>
        <end position="65"/>
    </location>
</feature>
<accession>A0AAN6Q2Q3</accession>
<keyword evidence="3" id="KW-1185">Reference proteome</keyword>
<feature type="region of interest" description="Disordered" evidence="1">
    <location>
        <begin position="45"/>
        <end position="68"/>
    </location>
</feature>